<evidence type="ECO:0000256" key="4">
    <source>
        <dbReference type="SAM" id="MobiDB-lite"/>
    </source>
</evidence>
<dbReference type="GO" id="GO:0042026">
    <property type="term" value="P:protein refolding"/>
    <property type="evidence" value="ECO:0007669"/>
    <property type="project" value="TreeGrafter"/>
</dbReference>
<evidence type="ECO:0000313" key="6">
    <source>
        <dbReference type="EMBL" id="QDV08479.1"/>
    </source>
</evidence>
<dbReference type="GO" id="GO:0051082">
    <property type="term" value="F:unfolded protein binding"/>
    <property type="evidence" value="ECO:0007669"/>
    <property type="project" value="InterPro"/>
</dbReference>
<sequence length="372" mass="40098">MKFQDYYEVLGVPREASDKDIKKAYRKLALKWHPDQHGGDADGGADAESRFKSISEAYEVLSDAEKRARYDRFGEHWEHGQEFRPGSSGAQGSGFGGARRGSQGGPQGSQGPSMSREEFEAAFGSGGGFSDFFQSMFGDQVRRDFAGQAGGHARYRHRGADVRAELHLPIGEALQGGKRSFTVPTRQSCPTCGGVGFLQEHVCPSCGGVGVVHREREIDLRIPSELRDGMTLRLKGLGEPGAEGGEAGDLHLVLKLQDDEGYRLVAGKLEAVVPIAPWEAVSGAKVDVRTAKGVVTITVPPNSRGGTKLRLRGQGLANKDKGTDEMMAVLEIALPTELSDRQRELLTELAQLRTATPEQRVNGGARVQGETA</sequence>
<protein>
    <submittedName>
        <fullName evidence="6">Curved DNA-binding protein</fullName>
    </submittedName>
</protein>
<evidence type="ECO:0000256" key="2">
    <source>
        <dbReference type="ARBA" id="ARBA00023016"/>
    </source>
</evidence>
<dbReference type="CDD" id="cd10747">
    <property type="entry name" value="DnaJ_C"/>
    <property type="match status" value="1"/>
</dbReference>
<accession>A0A518EWK9</accession>
<evidence type="ECO:0000256" key="1">
    <source>
        <dbReference type="ARBA" id="ARBA00022705"/>
    </source>
</evidence>
<dbReference type="Gene3D" id="1.10.287.110">
    <property type="entry name" value="DnaJ domain"/>
    <property type="match status" value="1"/>
</dbReference>
<dbReference type="InterPro" id="IPR036869">
    <property type="entry name" value="J_dom_sf"/>
</dbReference>
<keyword evidence="1" id="KW-0235">DNA replication</keyword>
<evidence type="ECO:0000313" key="7">
    <source>
        <dbReference type="Proteomes" id="UP000320390"/>
    </source>
</evidence>
<feature type="region of interest" description="Disordered" evidence="4">
    <location>
        <begin position="77"/>
        <end position="118"/>
    </location>
</feature>
<evidence type="ECO:0000256" key="3">
    <source>
        <dbReference type="ARBA" id="ARBA00023186"/>
    </source>
</evidence>
<organism evidence="6 7">
    <name type="scientific">Saltatorellus ferox</name>
    <dbReference type="NCBI Taxonomy" id="2528018"/>
    <lineage>
        <taxon>Bacteria</taxon>
        <taxon>Pseudomonadati</taxon>
        <taxon>Planctomycetota</taxon>
        <taxon>Planctomycetia</taxon>
        <taxon>Planctomycetia incertae sedis</taxon>
        <taxon>Saltatorellus</taxon>
    </lineage>
</organism>
<dbReference type="PROSITE" id="PS00636">
    <property type="entry name" value="DNAJ_1"/>
    <property type="match status" value="1"/>
</dbReference>
<dbReference type="Pfam" id="PF01556">
    <property type="entry name" value="DnaJ_C"/>
    <property type="match status" value="1"/>
</dbReference>
<keyword evidence="3" id="KW-0143">Chaperone</keyword>
<dbReference type="GO" id="GO:0003677">
    <property type="term" value="F:DNA binding"/>
    <property type="evidence" value="ECO:0007669"/>
    <property type="project" value="UniProtKB-KW"/>
</dbReference>
<dbReference type="RefSeq" id="WP_145201209.1">
    <property type="nucleotide sequence ID" value="NZ_CP036434.1"/>
</dbReference>
<gene>
    <name evidence="6" type="primary">cbpA</name>
    <name evidence="6" type="ORF">Poly30_40260</name>
</gene>
<dbReference type="GO" id="GO:0006260">
    <property type="term" value="P:DNA replication"/>
    <property type="evidence" value="ECO:0007669"/>
    <property type="project" value="UniProtKB-KW"/>
</dbReference>
<dbReference type="SUPFAM" id="SSF49493">
    <property type="entry name" value="HSP40/DnaJ peptide-binding domain"/>
    <property type="match status" value="2"/>
</dbReference>
<dbReference type="OrthoDB" id="9779889at2"/>
<keyword evidence="2" id="KW-0346">Stress response</keyword>
<keyword evidence="6" id="KW-0238">DNA-binding</keyword>
<proteinExistence type="predicted"/>
<dbReference type="SMART" id="SM00271">
    <property type="entry name" value="DnaJ"/>
    <property type="match status" value="1"/>
</dbReference>
<dbReference type="Gene3D" id="2.60.260.20">
    <property type="entry name" value="Urease metallochaperone UreE, N-terminal domain"/>
    <property type="match status" value="2"/>
</dbReference>
<dbReference type="SUPFAM" id="SSF57938">
    <property type="entry name" value="DnaJ/Hsp40 cysteine-rich domain"/>
    <property type="match status" value="1"/>
</dbReference>
<dbReference type="PANTHER" id="PTHR43096">
    <property type="entry name" value="DNAJ HOMOLOG 1, MITOCHONDRIAL-RELATED"/>
    <property type="match status" value="1"/>
</dbReference>
<dbReference type="Pfam" id="PF00226">
    <property type="entry name" value="DnaJ"/>
    <property type="match status" value="1"/>
</dbReference>
<reference evidence="6 7" key="1">
    <citation type="submission" date="2019-02" db="EMBL/GenBank/DDBJ databases">
        <title>Deep-cultivation of Planctomycetes and their phenomic and genomic characterization uncovers novel biology.</title>
        <authorList>
            <person name="Wiegand S."/>
            <person name="Jogler M."/>
            <person name="Boedeker C."/>
            <person name="Pinto D."/>
            <person name="Vollmers J."/>
            <person name="Rivas-Marin E."/>
            <person name="Kohn T."/>
            <person name="Peeters S.H."/>
            <person name="Heuer A."/>
            <person name="Rast P."/>
            <person name="Oberbeckmann S."/>
            <person name="Bunk B."/>
            <person name="Jeske O."/>
            <person name="Meyerdierks A."/>
            <person name="Storesund J.E."/>
            <person name="Kallscheuer N."/>
            <person name="Luecker S."/>
            <person name="Lage O.M."/>
            <person name="Pohl T."/>
            <person name="Merkel B.J."/>
            <person name="Hornburger P."/>
            <person name="Mueller R.-W."/>
            <person name="Bruemmer F."/>
            <person name="Labrenz M."/>
            <person name="Spormann A.M."/>
            <person name="Op den Camp H."/>
            <person name="Overmann J."/>
            <person name="Amann R."/>
            <person name="Jetten M.S.M."/>
            <person name="Mascher T."/>
            <person name="Medema M.H."/>
            <person name="Devos D.P."/>
            <person name="Kaster A.-K."/>
            <person name="Ovreas L."/>
            <person name="Rohde M."/>
            <person name="Galperin M.Y."/>
            <person name="Jogler C."/>
        </authorList>
    </citation>
    <scope>NUCLEOTIDE SEQUENCE [LARGE SCALE GENOMIC DNA]</scope>
    <source>
        <strain evidence="6 7">Poly30</strain>
    </source>
</reference>
<dbReference type="InterPro" id="IPR008971">
    <property type="entry name" value="HSP40/DnaJ_pept-bd"/>
</dbReference>
<keyword evidence="7" id="KW-1185">Reference proteome</keyword>
<feature type="domain" description="J" evidence="5">
    <location>
        <begin position="5"/>
        <end position="74"/>
    </location>
</feature>
<name>A0A518EWK9_9BACT</name>
<evidence type="ECO:0000259" key="5">
    <source>
        <dbReference type="PROSITE" id="PS50076"/>
    </source>
</evidence>
<dbReference type="Proteomes" id="UP000320390">
    <property type="component" value="Chromosome"/>
</dbReference>
<dbReference type="PRINTS" id="PR00625">
    <property type="entry name" value="JDOMAIN"/>
</dbReference>
<dbReference type="SUPFAM" id="SSF46565">
    <property type="entry name" value="Chaperone J-domain"/>
    <property type="match status" value="1"/>
</dbReference>
<dbReference type="InterPro" id="IPR002939">
    <property type="entry name" value="DnaJ_C"/>
</dbReference>
<dbReference type="InterPro" id="IPR036410">
    <property type="entry name" value="HSP_DnaJ_Cys-rich_dom_sf"/>
</dbReference>
<dbReference type="AlphaFoldDB" id="A0A518EWK9"/>
<dbReference type="CDD" id="cd06257">
    <property type="entry name" value="DnaJ"/>
    <property type="match status" value="1"/>
</dbReference>
<dbReference type="EMBL" id="CP036434">
    <property type="protein sequence ID" value="QDV08479.1"/>
    <property type="molecule type" value="Genomic_DNA"/>
</dbReference>
<dbReference type="PROSITE" id="PS50076">
    <property type="entry name" value="DNAJ_2"/>
    <property type="match status" value="1"/>
</dbReference>
<dbReference type="GO" id="GO:0005737">
    <property type="term" value="C:cytoplasm"/>
    <property type="evidence" value="ECO:0007669"/>
    <property type="project" value="TreeGrafter"/>
</dbReference>
<feature type="compositionally biased region" description="Gly residues" evidence="4">
    <location>
        <begin position="89"/>
        <end position="108"/>
    </location>
</feature>
<dbReference type="PANTHER" id="PTHR43096:SF48">
    <property type="entry name" value="CHAPERONE PROTEIN DNAJ"/>
    <property type="match status" value="1"/>
</dbReference>
<dbReference type="Gene3D" id="6.20.20.10">
    <property type="match status" value="1"/>
</dbReference>
<dbReference type="InterPro" id="IPR018253">
    <property type="entry name" value="DnaJ_domain_CS"/>
</dbReference>
<dbReference type="InterPro" id="IPR001623">
    <property type="entry name" value="DnaJ_domain"/>
</dbReference>